<dbReference type="SUPFAM" id="SSF55797">
    <property type="entry name" value="PR-1-like"/>
    <property type="match status" value="1"/>
</dbReference>
<dbReference type="Pfam" id="PF00188">
    <property type="entry name" value="CAP"/>
    <property type="match status" value="1"/>
</dbReference>
<feature type="compositionally biased region" description="Low complexity" evidence="1">
    <location>
        <begin position="66"/>
        <end position="104"/>
    </location>
</feature>
<dbReference type="Proteomes" id="UP001519332">
    <property type="component" value="Unassembled WGS sequence"/>
</dbReference>
<proteinExistence type="predicted"/>
<dbReference type="CDD" id="cd05379">
    <property type="entry name" value="CAP_bacterial"/>
    <property type="match status" value="1"/>
</dbReference>
<evidence type="ECO:0000313" key="4">
    <source>
        <dbReference type="Proteomes" id="UP001519332"/>
    </source>
</evidence>
<accession>A0ABS4TI69</accession>
<feature type="domain" description="SCP" evidence="2">
    <location>
        <begin position="141"/>
        <end position="248"/>
    </location>
</feature>
<dbReference type="RefSeq" id="WP_307855174.1">
    <property type="nucleotide sequence ID" value="NZ_JAGINW010000001.1"/>
</dbReference>
<dbReference type="Gene3D" id="3.40.33.10">
    <property type="entry name" value="CAP"/>
    <property type="match status" value="1"/>
</dbReference>
<reference evidence="3 4" key="1">
    <citation type="submission" date="2021-03" db="EMBL/GenBank/DDBJ databases">
        <title>Sequencing the genomes of 1000 actinobacteria strains.</title>
        <authorList>
            <person name="Klenk H.-P."/>
        </authorList>
    </citation>
    <scope>NUCLEOTIDE SEQUENCE [LARGE SCALE GENOMIC DNA]</scope>
    <source>
        <strain evidence="3 4">DSM 46670</strain>
    </source>
</reference>
<keyword evidence="4" id="KW-1185">Reference proteome</keyword>
<feature type="compositionally biased region" description="Pro residues" evidence="1">
    <location>
        <begin position="105"/>
        <end position="119"/>
    </location>
</feature>
<comment type="caution">
    <text evidence="3">The sequence shown here is derived from an EMBL/GenBank/DDBJ whole genome shotgun (WGS) entry which is preliminary data.</text>
</comment>
<dbReference type="InterPro" id="IPR014044">
    <property type="entry name" value="CAP_dom"/>
</dbReference>
<feature type="compositionally biased region" description="Polar residues" evidence="1">
    <location>
        <begin position="55"/>
        <end position="65"/>
    </location>
</feature>
<organism evidence="3 4">
    <name type="scientific">Kibdelosporangium banguiense</name>
    <dbReference type="NCBI Taxonomy" id="1365924"/>
    <lineage>
        <taxon>Bacteria</taxon>
        <taxon>Bacillati</taxon>
        <taxon>Actinomycetota</taxon>
        <taxon>Actinomycetes</taxon>
        <taxon>Pseudonocardiales</taxon>
        <taxon>Pseudonocardiaceae</taxon>
        <taxon>Kibdelosporangium</taxon>
    </lineage>
</organism>
<evidence type="ECO:0000259" key="2">
    <source>
        <dbReference type="Pfam" id="PF00188"/>
    </source>
</evidence>
<sequence length="250" mass="25812">MSETRPRRATIMVGLAALVAGSAIAGAATIIKLSNGGRSPEVPVAMGYNGAGNEIRQTGTTPPSQTATALSGPASAGSSTPTSSTPTSTTASPATKSSSASSSSPEPPPPPPPAPPQPTQTPENDQPGSPNPALAAQVVTLVNQVRPGCPISVDDRLTASAQEHSTDMANQNYFSHTSLDQRTFDQRIKTAGYPRPGAENIAKGQRTAEAVMDAWMNSPGHRTNIENCAYKNIGVAVDTNGFLWTQNFGF</sequence>
<dbReference type="PANTHER" id="PTHR31157">
    <property type="entry name" value="SCP DOMAIN-CONTAINING PROTEIN"/>
    <property type="match status" value="1"/>
</dbReference>
<protein>
    <submittedName>
        <fullName evidence="3">Uncharacterized protein YkwD</fullName>
    </submittedName>
</protein>
<name>A0ABS4TI69_9PSEU</name>
<evidence type="ECO:0000256" key="1">
    <source>
        <dbReference type="SAM" id="MobiDB-lite"/>
    </source>
</evidence>
<dbReference type="PANTHER" id="PTHR31157:SF1">
    <property type="entry name" value="SCP DOMAIN-CONTAINING PROTEIN"/>
    <property type="match status" value="1"/>
</dbReference>
<dbReference type="InterPro" id="IPR035940">
    <property type="entry name" value="CAP_sf"/>
</dbReference>
<evidence type="ECO:0000313" key="3">
    <source>
        <dbReference type="EMBL" id="MBP2323709.1"/>
    </source>
</evidence>
<gene>
    <name evidence="3" type="ORF">JOF56_004094</name>
</gene>
<dbReference type="EMBL" id="JAGINW010000001">
    <property type="protein sequence ID" value="MBP2323709.1"/>
    <property type="molecule type" value="Genomic_DNA"/>
</dbReference>
<feature type="region of interest" description="Disordered" evidence="1">
    <location>
        <begin position="34"/>
        <end position="132"/>
    </location>
</feature>